<protein>
    <submittedName>
        <fullName evidence="2">Uncharacterized protein</fullName>
    </submittedName>
</protein>
<organism evidence="2 3">
    <name type="scientific">Phaeosphaeria nodorum (strain SN15 / ATCC MYA-4574 / FGSC 10173)</name>
    <name type="common">Glume blotch fungus</name>
    <name type="synonym">Parastagonospora nodorum</name>
    <dbReference type="NCBI Taxonomy" id="321614"/>
    <lineage>
        <taxon>Eukaryota</taxon>
        <taxon>Fungi</taxon>
        <taxon>Dikarya</taxon>
        <taxon>Ascomycota</taxon>
        <taxon>Pezizomycotina</taxon>
        <taxon>Dothideomycetes</taxon>
        <taxon>Pleosporomycetidae</taxon>
        <taxon>Pleosporales</taxon>
        <taxon>Pleosporineae</taxon>
        <taxon>Phaeosphaeriaceae</taxon>
        <taxon>Parastagonospora</taxon>
    </lineage>
</organism>
<sequence length="59" mass="6647">MPQNSSDTKKSQGQPAAKPMTEKEQEPKPEMIANLRNIKDHPASWMTYGDVYDGRKDGL</sequence>
<evidence type="ECO:0000313" key="3">
    <source>
        <dbReference type="Proteomes" id="UP000663193"/>
    </source>
</evidence>
<name>A0A7U2I043_PHANO</name>
<keyword evidence="3" id="KW-1185">Reference proteome</keyword>
<dbReference type="Proteomes" id="UP000663193">
    <property type="component" value="Chromosome 5"/>
</dbReference>
<reference evidence="3" key="1">
    <citation type="journal article" date="2021" name="BMC Genomics">
        <title>Chromosome-level genome assembly and manually-curated proteome of model necrotroph Parastagonospora nodorum Sn15 reveals a genome-wide trove of candidate effector homologs, and redundancy of virulence-related functions within an accessory chromosome.</title>
        <authorList>
            <person name="Bertazzoni S."/>
            <person name="Jones D.A.B."/>
            <person name="Phan H.T."/>
            <person name="Tan K.-C."/>
            <person name="Hane J.K."/>
        </authorList>
    </citation>
    <scope>NUCLEOTIDE SEQUENCE [LARGE SCALE GENOMIC DNA]</scope>
    <source>
        <strain evidence="3">SN15 / ATCC MYA-4574 / FGSC 10173)</strain>
    </source>
</reference>
<dbReference type="VEuPathDB" id="FungiDB:JI435_431590"/>
<feature type="compositionally biased region" description="Basic and acidic residues" evidence="1">
    <location>
        <begin position="20"/>
        <end position="29"/>
    </location>
</feature>
<accession>A0A7U2I043</accession>
<dbReference type="EMBL" id="CP069027">
    <property type="protein sequence ID" value="QRC94951.1"/>
    <property type="molecule type" value="Genomic_DNA"/>
</dbReference>
<feature type="region of interest" description="Disordered" evidence="1">
    <location>
        <begin position="1"/>
        <end position="59"/>
    </location>
</feature>
<evidence type="ECO:0000256" key="1">
    <source>
        <dbReference type="SAM" id="MobiDB-lite"/>
    </source>
</evidence>
<dbReference type="AlphaFoldDB" id="A0A7U2I043"/>
<evidence type="ECO:0000313" key="2">
    <source>
        <dbReference type="EMBL" id="QRC94951.1"/>
    </source>
</evidence>
<feature type="compositionally biased region" description="Polar residues" evidence="1">
    <location>
        <begin position="1"/>
        <end position="14"/>
    </location>
</feature>
<proteinExistence type="predicted"/>
<gene>
    <name evidence="2" type="ORF">JI435_431590</name>
</gene>